<dbReference type="Pfam" id="PF17929">
    <property type="entry name" value="TetR_C_34"/>
    <property type="match status" value="1"/>
</dbReference>
<dbReference type="OrthoDB" id="63332at2"/>
<feature type="DNA-binding region" description="H-T-H motif" evidence="2">
    <location>
        <begin position="36"/>
        <end position="55"/>
    </location>
</feature>
<dbReference type="InterPro" id="IPR009057">
    <property type="entry name" value="Homeodomain-like_sf"/>
</dbReference>
<keyword evidence="5" id="KW-1185">Reference proteome</keyword>
<keyword evidence="1 2" id="KW-0238">DNA-binding</keyword>
<dbReference type="Pfam" id="PF00440">
    <property type="entry name" value="TetR_N"/>
    <property type="match status" value="1"/>
</dbReference>
<dbReference type="GO" id="GO:0003677">
    <property type="term" value="F:DNA binding"/>
    <property type="evidence" value="ECO:0007669"/>
    <property type="project" value="UniProtKB-UniRule"/>
</dbReference>
<evidence type="ECO:0000259" key="3">
    <source>
        <dbReference type="PROSITE" id="PS50977"/>
    </source>
</evidence>
<organism evidence="4 5">
    <name type="scientific">Psychrosphaera saromensis</name>
    <dbReference type="NCBI Taxonomy" id="716813"/>
    <lineage>
        <taxon>Bacteria</taxon>
        <taxon>Pseudomonadati</taxon>
        <taxon>Pseudomonadota</taxon>
        <taxon>Gammaproteobacteria</taxon>
        <taxon>Alteromonadales</taxon>
        <taxon>Pseudoalteromonadaceae</taxon>
        <taxon>Psychrosphaera</taxon>
    </lineage>
</organism>
<accession>A0A2S7USF0</accession>
<dbReference type="InterPro" id="IPR001647">
    <property type="entry name" value="HTH_TetR"/>
</dbReference>
<name>A0A2S7USF0_9GAMM</name>
<feature type="domain" description="HTH tetR-type" evidence="3">
    <location>
        <begin position="13"/>
        <end position="73"/>
    </location>
</feature>
<evidence type="ECO:0000313" key="5">
    <source>
        <dbReference type="Proteomes" id="UP000239007"/>
    </source>
</evidence>
<dbReference type="EMBL" id="MSCH01000003">
    <property type="protein sequence ID" value="PQJ52873.1"/>
    <property type="molecule type" value="Genomic_DNA"/>
</dbReference>
<comment type="caution">
    <text evidence="4">The sequence shown here is derived from an EMBL/GenBank/DDBJ whole genome shotgun (WGS) entry which is preliminary data.</text>
</comment>
<dbReference type="InterPro" id="IPR041483">
    <property type="entry name" value="TetR_C_34"/>
</dbReference>
<dbReference type="PRINTS" id="PR00455">
    <property type="entry name" value="HTHTETR"/>
</dbReference>
<evidence type="ECO:0000256" key="2">
    <source>
        <dbReference type="PROSITE-ProRule" id="PRU00335"/>
    </source>
</evidence>
<proteinExistence type="predicted"/>
<evidence type="ECO:0000256" key="1">
    <source>
        <dbReference type="ARBA" id="ARBA00023125"/>
    </source>
</evidence>
<evidence type="ECO:0000313" key="4">
    <source>
        <dbReference type="EMBL" id="PQJ52873.1"/>
    </source>
</evidence>
<protein>
    <recommendedName>
        <fullName evidence="3">HTH tetR-type domain-containing protein</fullName>
    </recommendedName>
</protein>
<reference evidence="4 5" key="1">
    <citation type="submission" date="2016-12" db="EMBL/GenBank/DDBJ databases">
        <title>Diversity of luminous bacteria.</title>
        <authorList>
            <person name="Yoshizawa S."/>
            <person name="Kogure K."/>
        </authorList>
    </citation>
    <scope>NUCLEOTIDE SEQUENCE [LARGE SCALE GENOMIC DNA]</scope>
    <source>
        <strain evidence="4 5">SA4-48</strain>
    </source>
</reference>
<dbReference type="Gene3D" id="1.10.357.10">
    <property type="entry name" value="Tetracycline Repressor, domain 2"/>
    <property type="match status" value="1"/>
</dbReference>
<gene>
    <name evidence="4" type="ORF">BTO11_03855</name>
</gene>
<sequence>MEIKKAKNQKQKLQRVNGILTAAEALFIESGNVLPSAIEIANKAEVAKGTLYIYFRTKEAIFLALLERHLQNWIISVETETRKYEATTVDDICGYLIQYWVENPQFGQLCRISDALLESHVDEKVYTAFHNKTVNGLKRMVPALKDLNPEVDSREWLNLLQRSYQMLTLAWVESHPKYHISLTKIPKFETLSFNLLSPFWQELVQYSKHQPVEQKTGWRKLLGN</sequence>
<dbReference type="Proteomes" id="UP000239007">
    <property type="component" value="Unassembled WGS sequence"/>
</dbReference>
<dbReference type="AlphaFoldDB" id="A0A2S7USF0"/>
<dbReference type="RefSeq" id="WP_105051345.1">
    <property type="nucleotide sequence ID" value="NZ_BMYG01000010.1"/>
</dbReference>
<dbReference type="SUPFAM" id="SSF46689">
    <property type="entry name" value="Homeodomain-like"/>
    <property type="match status" value="1"/>
</dbReference>
<dbReference type="PROSITE" id="PS50977">
    <property type="entry name" value="HTH_TETR_2"/>
    <property type="match status" value="1"/>
</dbReference>